<evidence type="ECO:0000313" key="1">
    <source>
        <dbReference type="EMBL" id="EHR77973.1"/>
    </source>
</evidence>
<name>H3ZQ10_THELN</name>
<dbReference type="AlphaFoldDB" id="H3ZQ10"/>
<dbReference type="HOGENOM" id="CLU_2461942_0_0_2"/>
<protein>
    <submittedName>
        <fullName evidence="1">Uncharacterized protein</fullName>
    </submittedName>
</protein>
<keyword evidence="2" id="KW-1185">Reference proteome</keyword>
<dbReference type="EMBL" id="CP006670">
    <property type="protein sequence ID" value="EHR77973.1"/>
    <property type="molecule type" value="Genomic_DNA"/>
</dbReference>
<dbReference type="KEGG" id="tlt:OCC_02942"/>
<reference evidence="1 2" key="1">
    <citation type="journal article" date="2012" name="J. Bacteriol.">
        <title>Genome sequence of the model hyperthermophilic archaeon Thermococcus litoralis NS-C.</title>
        <authorList>
            <person name="Gardner A.F."/>
            <person name="Kumar S."/>
            <person name="Perler F.B."/>
        </authorList>
    </citation>
    <scope>NUCLEOTIDE SEQUENCE [LARGE SCALE GENOMIC DNA]</scope>
    <source>
        <strain evidence="2">ATCC 51850 / DSM 5473 / JCM 8560 / NS-C</strain>
    </source>
</reference>
<gene>
    <name evidence="1" type="ORF">OCC_02942</name>
</gene>
<evidence type="ECO:0000313" key="2">
    <source>
        <dbReference type="Proteomes" id="UP000015502"/>
    </source>
</evidence>
<sequence>MRVHGSHTMTKLSSLFWSYADYAGPGVSGYDYRILESHCDNARNGHNMTLNSSYFWSQHDFQICESYHVLEGPAVSRYDLTAAPGGMA</sequence>
<dbReference type="STRING" id="523849.OCC_02942"/>
<dbReference type="PaxDb" id="523849-OCC_02942"/>
<dbReference type="Proteomes" id="UP000015502">
    <property type="component" value="Chromosome"/>
</dbReference>
<organism evidence="1 2">
    <name type="scientific">Thermococcus litoralis (strain ATCC 51850 / DSM 5473 / JCM 8560 / NS-C)</name>
    <dbReference type="NCBI Taxonomy" id="523849"/>
    <lineage>
        <taxon>Archaea</taxon>
        <taxon>Methanobacteriati</taxon>
        <taxon>Methanobacteriota</taxon>
        <taxon>Thermococci</taxon>
        <taxon>Thermococcales</taxon>
        <taxon>Thermococcaceae</taxon>
        <taxon>Thermococcus</taxon>
    </lineage>
</organism>
<proteinExistence type="predicted"/>
<accession>H3ZQ10</accession>